<comment type="caution">
    <text evidence="1">The sequence shown here is derived from an EMBL/GenBank/DDBJ whole genome shotgun (WGS) entry which is preliminary data.</text>
</comment>
<dbReference type="RefSeq" id="WP_085585466.1">
    <property type="nucleotide sequence ID" value="NZ_JFKA01000012.1"/>
</dbReference>
<gene>
    <name evidence="1" type="ORF">TMES_18900</name>
</gene>
<dbReference type="Proteomes" id="UP000193391">
    <property type="component" value="Unassembled WGS sequence"/>
</dbReference>
<keyword evidence="2" id="KW-1185">Reference proteome</keyword>
<evidence type="ECO:0000313" key="1">
    <source>
        <dbReference type="EMBL" id="OSQ36136.1"/>
    </source>
</evidence>
<dbReference type="AlphaFoldDB" id="A0A1Y2KXV4"/>
<sequence length="105" mass="11327">MRELRCIIFENVEIIRAITGHRRKTGKPLPPGQIGKLTISTSPDIVVTLELVPDDGHSLFIPSSGAELAASLISYCIELRVPMPASAKKALTVLDGHIALKITKS</sequence>
<protein>
    <submittedName>
        <fullName evidence="1">Uncharacterized protein</fullName>
    </submittedName>
</protein>
<dbReference type="OrthoDB" id="7360873at2"/>
<evidence type="ECO:0000313" key="2">
    <source>
        <dbReference type="Proteomes" id="UP000193391"/>
    </source>
</evidence>
<accession>A0A1Y2KXV4</accession>
<dbReference type="EMBL" id="JFKA01000012">
    <property type="protein sequence ID" value="OSQ36136.1"/>
    <property type="molecule type" value="Genomic_DNA"/>
</dbReference>
<name>A0A1Y2KXV4_9PROT</name>
<organism evidence="1 2">
    <name type="scientific">Thalassospira mesophila</name>
    <dbReference type="NCBI Taxonomy" id="1293891"/>
    <lineage>
        <taxon>Bacteria</taxon>
        <taxon>Pseudomonadati</taxon>
        <taxon>Pseudomonadota</taxon>
        <taxon>Alphaproteobacteria</taxon>
        <taxon>Rhodospirillales</taxon>
        <taxon>Thalassospiraceae</taxon>
        <taxon>Thalassospira</taxon>
    </lineage>
</organism>
<reference evidence="1 2" key="1">
    <citation type="submission" date="2014-03" db="EMBL/GenBank/DDBJ databases">
        <title>The draft genome sequence of Thalassospira mesophila JCM 18969.</title>
        <authorList>
            <person name="Lai Q."/>
            <person name="Shao Z."/>
        </authorList>
    </citation>
    <scope>NUCLEOTIDE SEQUENCE [LARGE SCALE GENOMIC DNA]</scope>
    <source>
        <strain evidence="1 2">JCM 18969</strain>
    </source>
</reference>
<proteinExistence type="predicted"/>